<proteinExistence type="predicted"/>
<evidence type="ECO:0000313" key="2">
    <source>
        <dbReference type="Proteomes" id="UP000886501"/>
    </source>
</evidence>
<sequence length="177" mass="20102">MWYLPGRPATSLQEHQIGFRMGYTMRNLQKWDGDCYRAASTNKKHRNSLFHPAALSNLTYWDVSGHRRVVVVYESLGRVTVRCHLVCHLGGWQQRSEIHERGGCVGVHFEAGPANVVGPDWGSGLYAGGTLTKARNEFATTPLRGVRHMTRFRHISYIDLELNKGSMKLLYNKSLKC</sequence>
<comment type="caution">
    <text evidence="1">The sequence shown here is derived from an EMBL/GenBank/DDBJ whole genome shotgun (WGS) entry which is preliminary data.</text>
</comment>
<accession>A0ACB6YYX1</accession>
<protein>
    <submittedName>
        <fullName evidence="1">Uncharacterized protein</fullName>
    </submittedName>
</protein>
<reference evidence="1" key="1">
    <citation type="submission" date="2019-10" db="EMBL/GenBank/DDBJ databases">
        <authorList>
            <consortium name="DOE Joint Genome Institute"/>
            <person name="Kuo A."/>
            <person name="Miyauchi S."/>
            <person name="Kiss E."/>
            <person name="Drula E."/>
            <person name="Kohler A."/>
            <person name="Sanchez-Garcia M."/>
            <person name="Andreopoulos B."/>
            <person name="Barry K.W."/>
            <person name="Bonito G."/>
            <person name="Buee M."/>
            <person name="Carver A."/>
            <person name="Chen C."/>
            <person name="Cichocki N."/>
            <person name="Clum A."/>
            <person name="Culley D."/>
            <person name="Crous P.W."/>
            <person name="Fauchery L."/>
            <person name="Girlanda M."/>
            <person name="Hayes R."/>
            <person name="Keri Z."/>
            <person name="Labutti K."/>
            <person name="Lipzen A."/>
            <person name="Lombard V."/>
            <person name="Magnuson J."/>
            <person name="Maillard F."/>
            <person name="Morin E."/>
            <person name="Murat C."/>
            <person name="Nolan M."/>
            <person name="Ohm R."/>
            <person name="Pangilinan J."/>
            <person name="Pereira M."/>
            <person name="Perotto S."/>
            <person name="Peter M."/>
            <person name="Riley R."/>
            <person name="Sitrit Y."/>
            <person name="Stielow B."/>
            <person name="Szollosi G."/>
            <person name="Zifcakova L."/>
            <person name="Stursova M."/>
            <person name="Spatafora J.W."/>
            <person name="Tedersoo L."/>
            <person name="Vaario L.-M."/>
            <person name="Yamada A."/>
            <person name="Yan M."/>
            <person name="Wang P."/>
            <person name="Xu J."/>
            <person name="Bruns T."/>
            <person name="Baldrian P."/>
            <person name="Vilgalys R."/>
            <person name="Henrissat B."/>
            <person name="Grigoriev I.V."/>
            <person name="Hibbett D."/>
            <person name="Nagy L.G."/>
            <person name="Martin F.M."/>
        </authorList>
    </citation>
    <scope>NUCLEOTIDE SEQUENCE</scope>
    <source>
        <strain evidence="1">P2</strain>
    </source>
</reference>
<keyword evidence="2" id="KW-1185">Reference proteome</keyword>
<dbReference type="EMBL" id="MU118441">
    <property type="protein sequence ID" value="KAF9642508.1"/>
    <property type="molecule type" value="Genomic_DNA"/>
</dbReference>
<organism evidence="1 2">
    <name type="scientific">Thelephora ganbajun</name>
    <name type="common">Ganba fungus</name>
    <dbReference type="NCBI Taxonomy" id="370292"/>
    <lineage>
        <taxon>Eukaryota</taxon>
        <taxon>Fungi</taxon>
        <taxon>Dikarya</taxon>
        <taxon>Basidiomycota</taxon>
        <taxon>Agaricomycotina</taxon>
        <taxon>Agaricomycetes</taxon>
        <taxon>Thelephorales</taxon>
        <taxon>Thelephoraceae</taxon>
        <taxon>Thelephora</taxon>
    </lineage>
</organism>
<gene>
    <name evidence="1" type="ORF">BDM02DRAFT_2077412</name>
</gene>
<name>A0ACB6YYX1_THEGA</name>
<evidence type="ECO:0000313" key="1">
    <source>
        <dbReference type="EMBL" id="KAF9642508.1"/>
    </source>
</evidence>
<dbReference type="Proteomes" id="UP000886501">
    <property type="component" value="Unassembled WGS sequence"/>
</dbReference>
<reference evidence="1" key="2">
    <citation type="journal article" date="2020" name="Nat. Commun.">
        <title>Large-scale genome sequencing of mycorrhizal fungi provides insights into the early evolution of symbiotic traits.</title>
        <authorList>
            <person name="Miyauchi S."/>
            <person name="Kiss E."/>
            <person name="Kuo A."/>
            <person name="Drula E."/>
            <person name="Kohler A."/>
            <person name="Sanchez-Garcia M."/>
            <person name="Morin E."/>
            <person name="Andreopoulos B."/>
            <person name="Barry K.W."/>
            <person name="Bonito G."/>
            <person name="Buee M."/>
            <person name="Carver A."/>
            <person name="Chen C."/>
            <person name="Cichocki N."/>
            <person name="Clum A."/>
            <person name="Culley D."/>
            <person name="Crous P.W."/>
            <person name="Fauchery L."/>
            <person name="Girlanda M."/>
            <person name="Hayes R.D."/>
            <person name="Keri Z."/>
            <person name="LaButti K."/>
            <person name="Lipzen A."/>
            <person name="Lombard V."/>
            <person name="Magnuson J."/>
            <person name="Maillard F."/>
            <person name="Murat C."/>
            <person name="Nolan M."/>
            <person name="Ohm R.A."/>
            <person name="Pangilinan J."/>
            <person name="Pereira M.F."/>
            <person name="Perotto S."/>
            <person name="Peter M."/>
            <person name="Pfister S."/>
            <person name="Riley R."/>
            <person name="Sitrit Y."/>
            <person name="Stielow J.B."/>
            <person name="Szollosi G."/>
            <person name="Zifcakova L."/>
            <person name="Stursova M."/>
            <person name="Spatafora J.W."/>
            <person name="Tedersoo L."/>
            <person name="Vaario L.M."/>
            <person name="Yamada A."/>
            <person name="Yan M."/>
            <person name="Wang P."/>
            <person name="Xu J."/>
            <person name="Bruns T."/>
            <person name="Baldrian P."/>
            <person name="Vilgalys R."/>
            <person name="Dunand C."/>
            <person name="Henrissat B."/>
            <person name="Grigoriev I.V."/>
            <person name="Hibbett D."/>
            <person name="Nagy L.G."/>
            <person name="Martin F.M."/>
        </authorList>
    </citation>
    <scope>NUCLEOTIDE SEQUENCE</scope>
    <source>
        <strain evidence="1">P2</strain>
    </source>
</reference>